<keyword evidence="3" id="KW-1185">Reference proteome</keyword>
<evidence type="ECO:0000313" key="2">
    <source>
        <dbReference type="EMBL" id="GAA2155083.1"/>
    </source>
</evidence>
<evidence type="ECO:0000256" key="1">
    <source>
        <dbReference type="SAM" id="Phobius"/>
    </source>
</evidence>
<keyword evidence="1" id="KW-0472">Membrane</keyword>
<protein>
    <submittedName>
        <fullName evidence="2">Uncharacterized protein</fullName>
    </submittedName>
</protein>
<proteinExistence type="predicted"/>
<organism evidence="2 3">
    <name type="scientific">Nocardioides koreensis</name>
    <dbReference type="NCBI Taxonomy" id="433651"/>
    <lineage>
        <taxon>Bacteria</taxon>
        <taxon>Bacillati</taxon>
        <taxon>Actinomycetota</taxon>
        <taxon>Actinomycetes</taxon>
        <taxon>Propionibacteriales</taxon>
        <taxon>Nocardioidaceae</taxon>
        <taxon>Nocardioides</taxon>
    </lineage>
</organism>
<sequence>MVTVETQEQVPFKEAFRRIWVANPTGTVRSSFAAFGCLFMLGIQVAMFVMADNTWALLGVVALPLAGWFILRGWVYQRLPWRALGLLLFVLGAMVPFYLM</sequence>
<feature type="transmembrane region" description="Helical" evidence="1">
    <location>
        <begin position="56"/>
        <end position="75"/>
    </location>
</feature>
<feature type="transmembrane region" description="Helical" evidence="1">
    <location>
        <begin position="30"/>
        <end position="49"/>
    </location>
</feature>
<keyword evidence="1" id="KW-1133">Transmembrane helix</keyword>
<dbReference type="EMBL" id="BAAAQR010000016">
    <property type="protein sequence ID" value="GAA2155083.1"/>
    <property type="molecule type" value="Genomic_DNA"/>
</dbReference>
<name>A0ABN3A6P3_9ACTN</name>
<reference evidence="2 3" key="1">
    <citation type="journal article" date="2019" name="Int. J. Syst. Evol. Microbiol.">
        <title>The Global Catalogue of Microorganisms (GCM) 10K type strain sequencing project: providing services to taxonomists for standard genome sequencing and annotation.</title>
        <authorList>
            <consortium name="The Broad Institute Genomics Platform"/>
            <consortium name="The Broad Institute Genome Sequencing Center for Infectious Disease"/>
            <person name="Wu L."/>
            <person name="Ma J."/>
        </authorList>
    </citation>
    <scope>NUCLEOTIDE SEQUENCE [LARGE SCALE GENOMIC DNA]</scope>
    <source>
        <strain evidence="2 3">JCM 16022</strain>
    </source>
</reference>
<accession>A0ABN3A6P3</accession>
<evidence type="ECO:0000313" key="3">
    <source>
        <dbReference type="Proteomes" id="UP001501771"/>
    </source>
</evidence>
<comment type="caution">
    <text evidence="2">The sequence shown here is derived from an EMBL/GenBank/DDBJ whole genome shotgun (WGS) entry which is preliminary data.</text>
</comment>
<gene>
    <name evidence="2" type="ORF">GCM10009844_41790</name>
</gene>
<feature type="transmembrane region" description="Helical" evidence="1">
    <location>
        <begin position="81"/>
        <end position="99"/>
    </location>
</feature>
<keyword evidence="1" id="KW-0812">Transmembrane</keyword>
<dbReference type="Proteomes" id="UP001501771">
    <property type="component" value="Unassembled WGS sequence"/>
</dbReference>